<sequence length="198" mass="22761">MWRWRRNISAPARNDPAFPCDYFSKSGRTYLIYENYRQDMSEKLEPVDIRILEALQRDGRLTNQALSAQVGLSASPCWRRVRQLEDEGVIRDYTATLDRRRIGLGVLAFIRVRIDSHSEAEAEAFSEEVAKLEEVVACYSIAGDSDFLLQVVSPNLDTYADFAMTVIRRLPRIKEMQTTFVLKEIKPFRGFPLDFASG</sequence>
<proteinExistence type="predicted"/>
<dbReference type="PROSITE" id="PS50956">
    <property type="entry name" value="HTH_ASNC_2"/>
    <property type="match status" value="1"/>
</dbReference>
<dbReference type="GO" id="GO:0043565">
    <property type="term" value="F:sequence-specific DNA binding"/>
    <property type="evidence" value="ECO:0007669"/>
    <property type="project" value="InterPro"/>
</dbReference>
<dbReference type="Pfam" id="PF01037">
    <property type="entry name" value="AsnC_trans_reg"/>
    <property type="match status" value="1"/>
</dbReference>
<dbReference type="SUPFAM" id="SSF54909">
    <property type="entry name" value="Dimeric alpha+beta barrel"/>
    <property type="match status" value="1"/>
</dbReference>
<evidence type="ECO:0000313" key="6">
    <source>
        <dbReference type="Proteomes" id="UP000584824"/>
    </source>
</evidence>
<accession>A0A7W6NZG6</accession>
<dbReference type="PRINTS" id="PR00033">
    <property type="entry name" value="HTHASNC"/>
</dbReference>
<dbReference type="InterPro" id="IPR011991">
    <property type="entry name" value="ArsR-like_HTH"/>
</dbReference>
<dbReference type="InterPro" id="IPR000485">
    <property type="entry name" value="AsnC-type_HTH_dom"/>
</dbReference>
<dbReference type="InterPro" id="IPR019885">
    <property type="entry name" value="Tscrpt_reg_HTH_AsnC-type_CS"/>
</dbReference>
<dbReference type="InterPro" id="IPR011008">
    <property type="entry name" value="Dimeric_a/b-barrel"/>
</dbReference>
<dbReference type="GO" id="GO:0005829">
    <property type="term" value="C:cytosol"/>
    <property type="evidence" value="ECO:0007669"/>
    <property type="project" value="TreeGrafter"/>
</dbReference>
<dbReference type="PANTHER" id="PTHR30154:SF34">
    <property type="entry name" value="TRANSCRIPTIONAL REGULATOR AZLB"/>
    <property type="match status" value="1"/>
</dbReference>
<dbReference type="Gene3D" id="1.10.10.10">
    <property type="entry name" value="Winged helix-like DNA-binding domain superfamily/Winged helix DNA-binding domain"/>
    <property type="match status" value="1"/>
</dbReference>
<keyword evidence="6" id="KW-1185">Reference proteome</keyword>
<dbReference type="PROSITE" id="PS00519">
    <property type="entry name" value="HTH_ASNC_1"/>
    <property type="match status" value="1"/>
</dbReference>
<dbReference type="CDD" id="cd00090">
    <property type="entry name" value="HTH_ARSR"/>
    <property type="match status" value="1"/>
</dbReference>
<dbReference type="InterPro" id="IPR019888">
    <property type="entry name" value="Tscrpt_reg_AsnC-like"/>
</dbReference>
<name>A0A7W6NZG6_9HYPH</name>
<protein>
    <submittedName>
        <fullName evidence="5">DNA-binding Lrp family transcriptional regulator</fullName>
    </submittedName>
</protein>
<reference evidence="5 6" key="1">
    <citation type="submission" date="2020-08" db="EMBL/GenBank/DDBJ databases">
        <title>Genomic Encyclopedia of Type Strains, Phase IV (KMG-IV): sequencing the most valuable type-strain genomes for metagenomic binning, comparative biology and taxonomic classification.</title>
        <authorList>
            <person name="Goeker M."/>
        </authorList>
    </citation>
    <scope>NUCLEOTIDE SEQUENCE [LARGE SCALE GENOMIC DNA]</scope>
    <source>
        <strain evidence="5 6">DSM 26385</strain>
    </source>
</reference>
<evidence type="ECO:0000256" key="1">
    <source>
        <dbReference type="ARBA" id="ARBA00023015"/>
    </source>
</evidence>
<dbReference type="Proteomes" id="UP000584824">
    <property type="component" value="Unassembled WGS sequence"/>
</dbReference>
<dbReference type="SMART" id="SM00344">
    <property type="entry name" value="HTH_ASNC"/>
    <property type="match status" value="1"/>
</dbReference>
<organism evidence="5 6">
    <name type="scientific">Allorhizobium borbori</name>
    <dbReference type="NCBI Taxonomy" id="485907"/>
    <lineage>
        <taxon>Bacteria</taxon>
        <taxon>Pseudomonadati</taxon>
        <taxon>Pseudomonadota</taxon>
        <taxon>Alphaproteobacteria</taxon>
        <taxon>Hyphomicrobiales</taxon>
        <taxon>Rhizobiaceae</taxon>
        <taxon>Rhizobium/Agrobacterium group</taxon>
        <taxon>Allorhizobium</taxon>
    </lineage>
</organism>
<keyword evidence="3" id="KW-0804">Transcription</keyword>
<evidence type="ECO:0000256" key="3">
    <source>
        <dbReference type="ARBA" id="ARBA00023163"/>
    </source>
</evidence>
<evidence type="ECO:0000256" key="2">
    <source>
        <dbReference type="ARBA" id="ARBA00023125"/>
    </source>
</evidence>
<dbReference type="InterPro" id="IPR019887">
    <property type="entry name" value="Tscrpt_reg_AsnC/Lrp_C"/>
</dbReference>
<keyword evidence="2 5" id="KW-0238">DNA-binding</keyword>
<dbReference type="InterPro" id="IPR036388">
    <property type="entry name" value="WH-like_DNA-bd_sf"/>
</dbReference>
<evidence type="ECO:0000313" key="5">
    <source>
        <dbReference type="EMBL" id="MBB4102214.1"/>
    </source>
</evidence>
<dbReference type="Pfam" id="PF13412">
    <property type="entry name" value="HTH_24"/>
    <property type="match status" value="1"/>
</dbReference>
<dbReference type="SUPFAM" id="SSF46785">
    <property type="entry name" value="Winged helix' DNA-binding domain"/>
    <property type="match status" value="1"/>
</dbReference>
<feature type="domain" description="HTH asnC-type" evidence="4">
    <location>
        <begin position="44"/>
        <end position="105"/>
    </location>
</feature>
<comment type="caution">
    <text evidence="5">The sequence shown here is derived from an EMBL/GenBank/DDBJ whole genome shotgun (WGS) entry which is preliminary data.</text>
</comment>
<dbReference type="EMBL" id="JACIDU010000002">
    <property type="protein sequence ID" value="MBB4102214.1"/>
    <property type="molecule type" value="Genomic_DNA"/>
</dbReference>
<keyword evidence="1" id="KW-0805">Transcription regulation</keyword>
<gene>
    <name evidence="5" type="ORF">GGQ66_000742</name>
</gene>
<dbReference type="GO" id="GO:0043200">
    <property type="term" value="P:response to amino acid"/>
    <property type="evidence" value="ECO:0007669"/>
    <property type="project" value="TreeGrafter"/>
</dbReference>
<dbReference type="AlphaFoldDB" id="A0A7W6NZG6"/>
<dbReference type="Gene3D" id="3.30.70.920">
    <property type="match status" value="1"/>
</dbReference>
<dbReference type="InterPro" id="IPR036390">
    <property type="entry name" value="WH_DNA-bd_sf"/>
</dbReference>
<dbReference type="GO" id="GO:0006355">
    <property type="term" value="P:regulation of DNA-templated transcription"/>
    <property type="evidence" value="ECO:0007669"/>
    <property type="project" value="UniProtKB-ARBA"/>
</dbReference>
<dbReference type="PANTHER" id="PTHR30154">
    <property type="entry name" value="LEUCINE-RESPONSIVE REGULATORY PROTEIN"/>
    <property type="match status" value="1"/>
</dbReference>
<evidence type="ECO:0000259" key="4">
    <source>
        <dbReference type="PROSITE" id="PS50956"/>
    </source>
</evidence>